<dbReference type="Proteomes" id="UP000010475">
    <property type="component" value="Chromosome"/>
</dbReference>
<dbReference type="RefSeq" id="WP_015209705.1">
    <property type="nucleotide sequence ID" value="NC_019757.1"/>
</dbReference>
<reference evidence="1 2" key="1">
    <citation type="submission" date="2012-06" db="EMBL/GenBank/DDBJ databases">
        <title>Finished chromosome of genome of Cylindrospermum stagnale PCC 7417.</title>
        <authorList>
            <consortium name="US DOE Joint Genome Institute"/>
            <person name="Gugger M."/>
            <person name="Coursin T."/>
            <person name="Rippka R."/>
            <person name="Tandeau De Marsac N."/>
            <person name="Huntemann M."/>
            <person name="Wei C.-L."/>
            <person name="Han J."/>
            <person name="Detter J.C."/>
            <person name="Han C."/>
            <person name="Tapia R."/>
            <person name="Chen A."/>
            <person name="Kyrpides N."/>
            <person name="Mavromatis K."/>
            <person name="Markowitz V."/>
            <person name="Szeto E."/>
            <person name="Ivanova N."/>
            <person name="Pagani I."/>
            <person name="Pati A."/>
            <person name="Goodwin L."/>
            <person name="Nordberg H.P."/>
            <person name="Cantor M.N."/>
            <person name="Hua S.X."/>
            <person name="Woyke T."/>
            <person name="Kerfeld C.A."/>
        </authorList>
    </citation>
    <scope>NUCLEOTIDE SEQUENCE [LARGE SCALE GENOMIC DNA]</scope>
    <source>
        <strain evidence="1 2">PCC 7417</strain>
    </source>
</reference>
<dbReference type="EMBL" id="CP003642">
    <property type="protein sequence ID" value="AFZ26463.1"/>
    <property type="molecule type" value="Genomic_DNA"/>
</dbReference>
<dbReference type="KEGG" id="csg:Cylst_4373"/>
<evidence type="ECO:0000313" key="2">
    <source>
        <dbReference type="Proteomes" id="UP000010475"/>
    </source>
</evidence>
<evidence type="ECO:0000313" key="1">
    <source>
        <dbReference type="EMBL" id="AFZ26463.1"/>
    </source>
</evidence>
<organism evidence="1 2">
    <name type="scientific">Cylindrospermum stagnale PCC 7417</name>
    <dbReference type="NCBI Taxonomy" id="56107"/>
    <lineage>
        <taxon>Bacteria</taxon>
        <taxon>Bacillati</taxon>
        <taxon>Cyanobacteriota</taxon>
        <taxon>Cyanophyceae</taxon>
        <taxon>Nostocales</taxon>
        <taxon>Nostocaceae</taxon>
        <taxon>Cylindrospermum</taxon>
    </lineage>
</organism>
<accession>K9X1V7</accession>
<dbReference type="eggNOG" id="ENOG5033KQN">
    <property type="taxonomic scope" value="Bacteria"/>
</dbReference>
<gene>
    <name evidence="1" type="ORF">Cylst_4373</name>
</gene>
<sequence>MNMIVDRNLGVVADWWFEDRCRLAFPTSRSELQVLLKMCQSAAEVLEAHKLLKPSRVIFSGWLRAEPDENNLVRVEEPDITITILESTGSQELLTQCEKTLDQLEQQRSFLYPTDVKILGVGVVLDANGQEYELPDVSWLLGTTLDAHIVDVCTQSDAWLPYTLVAQPQIEVWKRNAPRLEAALQEIQARLNVKPYTNSCSDYALINGFSLENHTDADGEVLIVYGESV</sequence>
<proteinExistence type="predicted"/>
<protein>
    <submittedName>
        <fullName evidence="1">Uncharacterized protein</fullName>
    </submittedName>
</protein>
<dbReference type="HOGENOM" id="CLU_1248918_0_0_3"/>
<dbReference type="AlphaFoldDB" id="K9X1V7"/>
<dbReference type="STRING" id="56107.Cylst_4373"/>
<name>K9X1V7_9NOST</name>
<keyword evidence="2" id="KW-1185">Reference proteome</keyword>